<proteinExistence type="predicted"/>
<name>A0ABP3B2Z5_9LIST</name>
<dbReference type="Proteomes" id="UP000019249">
    <property type="component" value="Unassembled WGS sequence"/>
</dbReference>
<dbReference type="Gene3D" id="3.10.350.10">
    <property type="entry name" value="LysM domain"/>
    <property type="match status" value="1"/>
</dbReference>
<dbReference type="EMBL" id="AODF01000005">
    <property type="protein sequence ID" value="EUJ33336.1"/>
    <property type="molecule type" value="Genomic_DNA"/>
</dbReference>
<evidence type="ECO:0000313" key="4">
    <source>
        <dbReference type="Proteomes" id="UP000019249"/>
    </source>
</evidence>
<evidence type="ECO:0000256" key="1">
    <source>
        <dbReference type="SAM" id="Phobius"/>
    </source>
</evidence>
<dbReference type="SMART" id="SM00257">
    <property type="entry name" value="LysM"/>
    <property type="match status" value="1"/>
</dbReference>
<evidence type="ECO:0000259" key="2">
    <source>
        <dbReference type="PROSITE" id="PS51782"/>
    </source>
</evidence>
<organism evidence="3 4">
    <name type="scientific">Listeria floridensis FSL S10-1187</name>
    <dbReference type="NCBI Taxonomy" id="1265817"/>
    <lineage>
        <taxon>Bacteria</taxon>
        <taxon>Bacillati</taxon>
        <taxon>Bacillota</taxon>
        <taxon>Bacilli</taxon>
        <taxon>Bacillales</taxon>
        <taxon>Listeriaceae</taxon>
        <taxon>Listeria</taxon>
    </lineage>
</organism>
<feature type="domain" description="LysM" evidence="2">
    <location>
        <begin position="40"/>
        <end position="91"/>
    </location>
</feature>
<comment type="caution">
    <text evidence="3">The sequence shown here is derived from an EMBL/GenBank/DDBJ whole genome shotgun (WGS) entry which is preliminary data.</text>
</comment>
<feature type="transmembrane region" description="Helical" evidence="1">
    <location>
        <begin position="12"/>
        <end position="31"/>
    </location>
</feature>
<keyword evidence="3" id="KW-0132">Cell division</keyword>
<dbReference type="InterPro" id="IPR018392">
    <property type="entry name" value="LysM"/>
</dbReference>
<keyword evidence="1" id="KW-0812">Transmembrane</keyword>
<dbReference type="PROSITE" id="PS51782">
    <property type="entry name" value="LYSM"/>
    <property type="match status" value="1"/>
</dbReference>
<dbReference type="RefSeq" id="WP_036096275.1">
    <property type="nucleotide sequence ID" value="NZ_AODF01000005.1"/>
</dbReference>
<reference evidence="3 4" key="1">
    <citation type="journal article" date="2014" name="Int. J. Syst. Evol. Microbiol.">
        <title>Listeria floridensis sp. nov., Listeria aquatica sp. nov., Listeria cornellensis sp. nov., Listeria riparia sp. nov. and Listeria grandensis sp. nov., from agricultural and natural environments.</title>
        <authorList>
            <person name="den Bakker H.C."/>
            <person name="Warchocki S."/>
            <person name="Wright E.M."/>
            <person name="Allred A.F."/>
            <person name="Ahlstrom C."/>
            <person name="Manuel C.S."/>
            <person name="Stasiewicz M.J."/>
            <person name="Burrell A."/>
            <person name="Roof S."/>
            <person name="Strawn L."/>
            <person name="Fortes E.D."/>
            <person name="Nightingale K.K."/>
            <person name="Kephart D."/>
            <person name="Wiedmann M."/>
        </authorList>
    </citation>
    <scope>NUCLEOTIDE SEQUENCE [LARGE SCALE GENOMIC DNA]</scope>
    <source>
        <strain evidence="3 4">FSL S10-1187</strain>
    </source>
</reference>
<sequence length="109" mass="12333">MTIKSFWDKYYIAVIFVAASIIMGVTFLLFISSTDESNYSKVDIVSGDSVWALAERHATDAKMDKVSFVEWVEKKNNLDTNEVKAGDQLVIPVREKQVRQDATIQLANE</sequence>
<protein>
    <submittedName>
        <fullName evidence="3">Cell division suppressor protein YneA</fullName>
    </submittedName>
</protein>
<keyword evidence="1" id="KW-1133">Transmembrane helix</keyword>
<gene>
    <name evidence="3" type="ORF">MFLO_03315</name>
</gene>
<accession>A0ABP3B2Z5</accession>
<dbReference type="Pfam" id="PF01476">
    <property type="entry name" value="LysM"/>
    <property type="match status" value="1"/>
</dbReference>
<dbReference type="InterPro" id="IPR036779">
    <property type="entry name" value="LysM_dom_sf"/>
</dbReference>
<keyword evidence="3" id="KW-0131">Cell cycle</keyword>
<dbReference type="GO" id="GO:0051301">
    <property type="term" value="P:cell division"/>
    <property type="evidence" value="ECO:0007669"/>
    <property type="project" value="UniProtKB-KW"/>
</dbReference>
<keyword evidence="4" id="KW-1185">Reference proteome</keyword>
<evidence type="ECO:0000313" key="3">
    <source>
        <dbReference type="EMBL" id="EUJ33336.1"/>
    </source>
</evidence>
<keyword evidence="1" id="KW-0472">Membrane</keyword>